<dbReference type="PANTHER" id="PTHR21569:SF1">
    <property type="entry name" value="SMALL RIBOSOMAL SUBUNIT PROTEIN US9M"/>
    <property type="match status" value="1"/>
</dbReference>
<dbReference type="GO" id="GO:0022627">
    <property type="term" value="C:cytosolic small ribosomal subunit"/>
    <property type="evidence" value="ECO:0007669"/>
    <property type="project" value="TreeGrafter"/>
</dbReference>
<dbReference type="AlphaFoldDB" id="A0A1I5UGH5"/>
<dbReference type="STRING" id="1079859.SAMN04515674_107165"/>
<dbReference type="OrthoDB" id="9803965at2"/>
<dbReference type="SUPFAM" id="SSF54211">
    <property type="entry name" value="Ribosomal protein S5 domain 2-like"/>
    <property type="match status" value="1"/>
</dbReference>
<proteinExistence type="inferred from homology"/>
<dbReference type="InterPro" id="IPR020574">
    <property type="entry name" value="Ribosomal_uS9_CS"/>
</dbReference>
<feature type="compositionally biased region" description="Basic residues" evidence="7">
    <location>
        <begin position="114"/>
        <end position="129"/>
    </location>
</feature>
<dbReference type="HAMAP" id="MF_00532_B">
    <property type="entry name" value="Ribosomal_uS9_B"/>
    <property type="match status" value="1"/>
</dbReference>
<dbReference type="EMBL" id="FOXH01000007">
    <property type="protein sequence ID" value="SFP94268.1"/>
    <property type="molecule type" value="Genomic_DNA"/>
</dbReference>
<evidence type="ECO:0000256" key="2">
    <source>
        <dbReference type="ARBA" id="ARBA00022980"/>
    </source>
</evidence>
<evidence type="ECO:0000256" key="3">
    <source>
        <dbReference type="ARBA" id="ARBA00023274"/>
    </source>
</evidence>
<dbReference type="PROSITE" id="PS00360">
    <property type="entry name" value="RIBOSOMAL_S9"/>
    <property type="match status" value="1"/>
</dbReference>
<evidence type="ECO:0000256" key="5">
    <source>
        <dbReference type="HAMAP-Rule" id="MF_00532"/>
    </source>
</evidence>
<dbReference type="NCBIfam" id="NF001099">
    <property type="entry name" value="PRK00132.1"/>
    <property type="match status" value="1"/>
</dbReference>
<dbReference type="InterPro" id="IPR020568">
    <property type="entry name" value="Ribosomal_Su5_D2-typ_SF"/>
</dbReference>
<dbReference type="GO" id="GO:0003723">
    <property type="term" value="F:RNA binding"/>
    <property type="evidence" value="ECO:0007669"/>
    <property type="project" value="TreeGrafter"/>
</dbReference>
<comment type="similarity">
    <text evidence="1 5 6">Belongs to the universal ribosomal protein uS9 family.</text>
</comment>
<dbReference type="Proteomes" id="UP000199306">
    <property type="component" value="Unassembled WGS sequence"/>
</dbReference>
<evidence type="ECO:0000256" key="6">
    <source>
        <dbReference type="RuleBase" id="RU003815"/>
    </source>
</evidence>
<evidence type="ECO:0000256" key="1">
    <source>
        <dbReference type="ARBA" id="ARBA00005251"/>
    </source>
</evidence>
<keyword evidence="3 5" id="KW-0687">Ribonucleoprotein</keyword>
<evidence type="ECO:0000313" key="9">
    <source>
        <dbReference type="Proteomes" id="UP000199306"/>
    </source>
</evidence>
<dbReference type="InterPro" id="IPR014721">
    <property type="entry name" value="Ribsml_uS5_D2-typ_fold_subgr"/>
</dbReference>
<evidence type="ECO:0000256" key="4">
    <source>
        <dbReference type="ARBA" id="ARBA00035259"/>
    </source>
</evidence>
<gene>
    <name evidence="5" type="primary">rpsI</name>
    <name evidence="8" type="ORF">SAMN04515674_107165</name>
</gene>
<dbReference type="GO" id="GO:0006412">
    <property type="term" value="P:translation"/>
    <property type="evidence" value="ECO:0007669"/>
    <property type="project" value="UniProtKB-UniRule"/>
</dbReference>
<feature type="region of interest" description="Disordered" evidence="7">
    <location>
        <begin position="107"/>
        <end position="129"/>
    </location>
</feature>
<accession>A0A1I5UGH5</accession>
<dbReference type="InterPro" id="IPR000754">
    <property type="entry name" value="Ribosomal_uS9"/>
</dbReference>
<evidence type="ECO:0000313" key="8">
    <source>
        <dbReference type="EMBL" id="SFP94268.1"/>
    </source>
</evidence>
<dbReference type="RefSeq" id="WP_092017788.1">
    <property type="nucleotide sequence ID" value="NZ_FOXH01000007.1"/>
</dbReference>
<dbReference type="GO" id="GO:0003735">
    <property type="term" value="F:structural constituent of ribosome"/>
    <property type="evidence" value="ECO:0007669"/>
    <property type="project" value="InterPro"/>
</dbReference>
<sequence length="129" mass="14467">MAEVTNTLGRRKTAVARLYMTPGKGEIVVNGRDYKEYFPSEILQIIINQPFVLTNTSGTFDVKANLDGGGVKGQAEALRLAISRALQEGNTELRGPLKKEGFLTRDPRMVERKKPGRAKARRKFQFSKR</sequence>
<organism evidence="8 9">
    <name type="scientific">Pseudarcicella hirudinis</name>
    <dbReference type="NCBI Taxonomy" id="1079859"/>
    <lineage>
        <taxon>Bacteria</taxon>
        <taxon>Pseudomonadati</taxon>
        <taxon>Bacteroidota</taxon>
        <taxon>Cytophagia</taxon>
        <taxon>Cytophagales</taxon>
        <taxon>Flectobacillaceae</taxon>
        <taxon>Pseudarcicella</taxon>
    </lineage>
</organism>
<keyword evidence="2 5" id="KW-0689">Ribosomal protein</keyword>
<dbReference type="InterPro" id="IPR023035">
    <property type="entry name" value="Ribosomal_uS9_bac/plastid"/>
</dbReference>
<dbReference type="FunFam" id="3.30.230.10:FF:000001">
    <property type="entry name" value="30S ribosomal protein S9"/>
    <property type="match status" value="1"/>
</dbReference>
<name>A0A1I5UGH5_9BACT</name>
<reference evidence="8 9" key="1">
    <citation type="submission" date="2016-10" db="EMBL/GenBank/DDBJ databases">
        <authorList>
            <person name="de Groot N.N."/>
        </authorList>
    </citation>
    <scope>NUCLEOTIDE SEQUENCE [LARGE SCALE GENOMIC DNA]</scope>
    <source>
        <strain evidence="9">E92,LMG 26720,CCM 7988</strain>
    </source>
</reference>
<dbReference type="Gene3D" id="3.30.230.10">
    <property type="match status" value="1"/>
</dbReference>
<evidence type="ECO:0000256" key="7">
    <source>
        <dbReference type="SAM" id="MobiDB-lite"/>
    </source>
</evidence>
<keyword evidence="9" id="KW-1185">Reference proteome</keyword>
<dbReference type="Pfam" id="PF00380">
    <property type="entry name" value="Ribosomal_S9"/>
    <property type="match status" value="1"/>
</dbReference>
<protein>
    <recommendedName>
        <fullName evidence="4 5">Small ribosomal subunit protein uS9</fullName>
    </recommendedName>
</protein>
<dbReference type="PANTHER" id="PTHR21569">
    <property type="entry name" value="RIBOSOMAL PROTEIN S9"/>
    <property type="match status" value="1"/>
</dbReference>